<dbReference type="InterPro" id="IPR058791">
    <property type="entry name" value="3HB_CusB"/>
</dbReference>
<dbReference type="RefSeq" id="WP_171596073.1">
    <property type="nucleotide sequence ID" value="NZ_RZNH01000022.1"/>
</dbReference>
<reference evidence="9 10" key="1">
    <citation type="submission" date="2018-12" db="EMBL/GenBank/DDBJ databases">
        <title>Marinifilum JC070 sp. nov., a marine bacterium isolated from Yongle Blue Hole in the South China Sea.</title>
        <authorList>
            <person name="Fu T."/>
        </authorList>
    </citation>
    <scope>NUCLEOTIDE SEQUENCE [LARGE SCALE GENOMIC DNA]</scope>
    <source>
        <strain evidence="9 10">JC070</strain>
    </source>
</reference>
<evidence type="ECO:0000259" key="8">
    <source>
        <dbReference type="Pfam" id="PF25975"/>
    </source>
</evidence>
<dbReference type="Pfam" id="PF25954">
    <property type="entry name" value="Beta-barrel_RND_2"/>
    <property type="match status" value="1"/>
</dbReference>
<feature type="domain" description="CusB-like three alpha-helical bundle" evidence="5">
    <location>
        <begin position="171"/>
        <end position="218"/>
    </location>
</feature>
<evidence type="ECO:0000256" key="1">
    <source>
        <dbReference type="ARBA" id="ARBA00009477"/>
    </source>
</evidence>
<dbReference type="PANTHER" id="PTHR30097">
    <property type="entry name" value="CATION EFFLUX SYSTEM PROTEIN CUSB"/>
    <property type="match status" value="1"/>
</dbReference>
<dbReference type="InterPro" id="IPR058790">
    <property type="entry name" value="BSH_CusB"/>
</dbReference>
<dbReference type="InterPro" id="IPR058649">
    <property type="entry name" value="CzcB_C"/>
</dbReference>
<dbReference type="EMBL" id="RZNH01000022">
    <property type="protein sequence ID" value="NOU60801.1"/>
    <property type="molecule type" value="Genomic_DNA"/>
</dbReference>
<dbReference type="InterPro" id="IPR006143">
    <property type="entry name" value="RND_pump_MFP"/>
</dbReference>
<dbReference type="Gene3D" id="2.40.420.20">
    <property type="match status" value="1"/>
</dbReference>
<gene>
    <name evidence="9" type="ORF">ELS83_13335</name>
</gene>
<comment type="caution">
    <text evidence="9">The sequence shown here is derived from an EMBL/GenBank/DDBJ whole genome shotgun (WGS) entry which is preliminary data.</text>
</comment>
<dbReference type="Pfam" id="PF25869">
    <property type="entry name" value="3HB_CusB"/>
    <property type="match status" value="1"/>
</dbReference>
<evidence type="ECO:0000259" key="4">
    <source>
        <dbReference type="Pfam" id="PF19335"/>
    </source>
</evidence>
<feature type="domain" description="CzcB-like C-terminal circularly permuted SH3-like" evidence="8">
    <location>
        <begin position="344"/>
        <end position="401"/>
    </location>
</feature>
<organism evidence="9 10">
    <name type="scientific">Marinifilum caeruleilacunae</name>
    <dbReference type="NCBI Taxonomy" id="2499076"/>
    <lineage>
        <taxon>Bacteria</taxon>
        <taxon>Pseudomonadati</taxon>
        <taxon>Bacteroidota</taxon>
        <taxon>Bacteroidia</taxon>
        <taxon>Marinilabiliales</taxon>
        <taxon>Marinifilaceae</taxon>
    </lineage>
</organism>
<dbReference type="Proteomes" id="UP000732105">
    <property type="component" value="Unassembled WGS sequence"/>
</dbReference>
<evidence type="ECO:0000256" key="2">
    <source>
        <dbReference type="ARBA" id="ARBA00022448"/>
    </source>
</evidence>
<dbReference type="InterPro" id="IPR045800">
    <property type="entry name" value="HMBD"/>
</dbReference>
<feature type="domain" description="CusB-like barrel-sandwich hybrid" evidence="6">
    <location>
        <begin position="142"/>
        <end position="253"/>
    </location>
</feature>
<evidence type="ECO:0000259" key="5">
    <source>
        <dbReference type="Pfam" id="PF25869"/>
    </source>
</evidence>
<dbReference type="Pfam" id="PF11827">
    <property type="entry name" value="DUF3347"/>
    <property type="match status" value="1"/>
</dbReference>
<dbReference type="InterPro" id="IPR058792">
    <property type="entry name" value="Beta-barrel_RND_2"/>
</dbReference>
<dbReference type="Gene3D" id="6.10.140.730">
    <property type="match status" value="1"/>
</dbReference>
<proteinExistence type="inferred from homology"/>
<feature type="domain" description="Heavy metal binding" evidence="4">
    <location>
        <begin position="57"/>
        <end position="82"/>
    </location>
</feature>
<dbReference type="Pfam" id="PF25919">
    <property type="entry name" value="BSH_CusB"/>
    <property type="match status" value="1"/>
</dbReference>
<evidence type="ECO:0000259" key="6">
    <source>
        <dbReference type="Pfam" id="PF25919"/>
    </source>
</evidence>
<keyword evidence="10" id="KW-1185">Reference proteome</keyword>
<dbReference type="NCBIfam" id="TIGR01730">
    <property type="entry name" value="RND_mfp"/>
    <property type="match status" value="1"/>
</dbReference>
<sequence length="594" mass="66737">MKKLLEYITSNWQQKLIVLLVGLLLGWLLFGGKSESTHSHEGHQHGETVNEAEASTWTCSMHPQIQQPKEGDCPICGMDLIPLDKTGGSSSPAVIEMNADAIKLANVETVRAEKGKISKEILLNGKVLTDERRMGSQAIHFDGRIEKLFVNFEGEKIKKGQTLASVYAPKLISAQQELLQAVKTSDKYPELLKAAEQKLKFWKLTDQEIDKIKSTGKIMESFDIKADVSGYVLQRNVAEGAYVKAGSILFEIADLKKVWLVFDAYEKDLPFIQKGDEVEYSVAALPSEVFHTKISYIDPVIDPKTRILKVRTEIDNPDYKLKPEMFATGIVYADIKQDGNELILPKSAIMWTGKRSIAYVKVDGGFEMRDVELGESLGDSYIVLDGIDEGEEVVSKGTFTVDAAAQLNNKYSMMNQPGSKPGTPKLQAHVSESFANKLNALITSYMNLKDIMVETKDVESNRAAKSLMKTLLKMNPSEVNLKGRALKFWKEKYDLLHRHLTDMTNNEDMELQRKAFKPFNEGLIVSMKALSTIDSKIYIQYCPMADNDTGAYWLSLEDKIMNPYFGDVMLHCGEVTDTLIQEMPKQMHNGHHHH</sequence>
<dbReference type="Gene3D" id="2.40.30.170">
    <property type="match status" value="1"/>
</dbReference>
<name>A0ABX1WXS5_9BACT</name>
<feature type="domain" description="CusB-like beta-barrel" evidence="7">
    <location>
        <begin position="257"/>
        <end position="328"/>
    </location>
</feature>
<dbReference type="InterPro" id="IPR021782">
    <property type="entry name" value="DUF3347"/>
</dbReference>
<evidence type="ECO:0000259" key="7">
    <source>
        <dbReference type="Pfam" id="PF25954"/>
    </source>
</evidence>
<evidence type="ECO:0000313" key="10">
    <source>
        <dbReference type="Proteomes" id="UP000732105"/>
    </source>
</evidence>
<feature type="domain" description="DUF3347" evidence="3">
    <location>
        <begin position="442"/>
        <end position="531"/>
    </location>
</feature>
<evidence type="ECO:0000313" key="9">
    <source>
        <dbReference type="EMBL" id="NOU60801.1"/>
    </source>
</evidence>
<accession>A0ABX1WXS5</accession>
<evidence type="ECO:0000259" key="3">
    <source>
        <dbReference type="Pfam" id="PF11827"/>
    </source>
</evidence>
<dbReference type="Pfam" id="PF19335">
    <property type="entry name" value="HMBD"/>
    <property type="match status" value="1"/>
</dbReference>
<dbReference type="PANTHER" id="PTHR30097:SF15">
    <property type="entry name" value="CATION EFFLUX SYSTEM PROTEIN CUSB"/>
    <property type="match status" value="1"/>
</dbReference>
<keyword evidence="2" id="KW-0813">Transport</keyword>
<dbReference type="Pfam" id="PF25975">
    <property type="entry name" value="CzcB_C"/>
    <property type="match status" value="1"/>
</dbReference>
<protein>
    <submittedName>
        <fullName evidence="9">Efflux RND transporter periplasmic adaptor subunit</fullName>
    </submittedName>
</protein>
<comment type="similarity">
    <text evidence="1">Belongs to the membrane fusion protein (MFP) (TC 8.A.1) family.</text>
</comment>
<dbReference type="SUPFAM" id="SSF111369">
    <property type="entry name" value="HlyD-like secretion proteins"/>
    <property type="match status" value="1"/>
</dbReference>
<dbReference type="InterPro" id="IPR051909">
    <property type="entry name" value="MFP_Cation_Efflux"/>
</dbReference>